<protein>
    <submittedName>
        <fullName evidence="6">Lytic transglycosylase domain-containing protein</fullName>
    </submittedName>
</protein>
<gene>
    <name evidence="6" type="ORF">GCM10009096_26360</name>
</gene>
<dbReference type="Gene3D" id="1.10.530.10">
    <property type="match status" value="1"/>
</dbReference>
<comment type="similarity">
    <text evidence="1">Belongs to the transglycosylase Slt family.</text>
</comment>
<dbReference type="EMBL" id="BAAAEM010000003">
    <property type="protein sequence ID" value="GAA0482721.1"/>
    <property type="molecule type" value="Genomic_DNA"/>
</dbReference>
<proteinExistence type="inferred from homology"/>
<evidence type="ECO:0000256" key="1">
    <source>
        <dbReference type="ARBA" id="ARBA00007734"/>
    </source>
</evidence>
<dbReference type="CDD" id="cd13401">
    <property type="entry name" value="Slt70-like"/>
    <property type="match status" value="1"/>
</dbReference>
<dbReference type="Pfam" id="PF01464">
    <property type="entry name" value="SLT"/>
    <property type="match status" value="1"/>
</dbReference>
<feature type="chain" id="PRO_5045586961" evidence="4">
    <location>
        <begin position="27"/>
        <end position="587"/>
    </location>
</feature>
<dbReference type="PANTHER" id="PTHR37423">
    <property type="entry name" value="SOLUBLE LYTIC MUREIN TRANSGLYCOSYLASE-RELATED"/>
    <property type="match status" value="1"/>
</dbReference>
<evidence type="ECO:0000256" key="4">
    <source>
        <dbReference type="SAM" id="SignalP"/>
    </source>
</evidence>
<feature type="domain" description="Transglycosylase SLT" evidence="5">
    <location>
        <begin position="417"/>
        <end position="522"/>
    </location>
</feature>
<name>A0ABN1AS34_9SPHN</name>
<dbReference type="Gene3D" id="1.25.20.10">
    <property type="entry name" value="Bacterial muramidases"/>
    <property type="match status" value="1"/>
</dbReference>
<sequence>MKNQYSAKLKFALTSALIAIPLAPVAAEDGGAVLFKSSSVAKDIPSQLKRSQSEHYRAIFKAMGGNQWDIAKNLIADAPKGPLKSIVQAEFFLAANSPRAELGPLLVLVNEAPHIPQAAQLGRLAKKRGAELLPNLPQRRNLSYVPGLPIRKKPGSIKSDNTANAIRGRILGFIKNDSPQSAEALLEEAGQGISSDARTELEQRVAWSYYIENDDRSAQRMAKKAQAGSGPWVVHADWVAGLSSWRLKDCKTASAAFENVGRRAANADLQAAGLYWGARSDVVCGQPQKAQGKLQTAAKRSDSFYGLLSAQTLGMDIANMKSRAEFAKDDWKALKRHDNVKSAIALVEIGEEGLADEVLRHQARIGDSKDHAALLKLARELNLPRTQLWLAHHAPRGFKPDAQARFPAPKWKPDGGWRVDPALVYAHTLQESAFRSKAVSPANAIGLMQVRPGTAGDIARANGKRFEKSQLFKPSTNLEYGQSYLEYLSDSSITGGKLPKVAAAYNAGPGSVQRWNNEIRDNDDPLLYMESIPYVETRGYVSIIMRNYWMYEKQAGIKSASLRSLAQNKWPSFPKKPGKDKTRFTGR</sequence>
<dbReference type="Proteomes" id="UP001500713">
    <property type="component" value="Unassembled WGS sequence"/>
</dbReference>
<dbReference type="PANTHER" id="PTHR37423:SF2">
    <property type="entry name" value="MEMBRANE-BOUND LYTIC MUREIN TRANSGLYCOSYLASE C"/>
    <property type="match status" value="1"/>
</dbReference>
<feature type="signal peptide" evidence="4">
    <location>
        <begin position="1"/>
        <end position="26"/>
    </location>
</feature>
<dbReference type="SUPFAM" id="SSF53955">
    <property type="entry name" value="Lysozyme-like"/>
    <property type="match status" value="1"/>
</dbReference>
<organism evidence="6 7">
    <name type="scientific">Parasphingorhabdus litoris</name>
    <dbReference type="NCBI Taxonomy" id="394733"/>
    <lineage>
        <taxon>Bacteria</taxon>
        <taxon>Pseudomonadati</taxon>
        <taxon>Pseudomonadota</taxon>
        <taxon>Alphaproteobacteria</taxon>
        <taxon>Sphingomonadales</taxon>
        <taxon>Sphingomonadaceae</taxon>
        <taxon>Parasphingorhabdus</taxon>
    </lineage>
</organism>
<comment type="caution">
    <text evidence="6">The sequence shown here is derived from an EMBL/GenBank/DDBJ whole genome shotgun (WGS) entry which is preliminary data.</text>
</comment>
<dbReference type="SUPFAM" id="SSF48435">
    <property type="entry name" value="Bacterial muramidases"/>
    <property type="match status" value="1"/>
</dbReference>
<comment type="similarity">
    <text evidence="2">Belongs to the virb1 family.</text>
</comment>
<evidence type="ECO:0000259" key="5">
    <source>
        <dbReference type="Pfam" id="PF01464"/>
    </source>
</evidence>
<dbReference type="InterPro" id="IPR023346">
    <property type="entry name" value="Lysozyme-like_dom_sf"/>
</dbReference>
<evidence type="ECO:0000256" key="3">
    <source>
        <dbReference type="ARBA" id="ARBA00022729"/>
    </source>
</evidence>
<dbReference type="InterPro" id="IPR008939">
    <property type="entry name" value="Lytic_TGlycosylase_superhlx_U"/>
</dbReference>
<accession>A0ABN1AS34</accession>
<keyword evidence="3 4" id="KW-0732">Signal</keyword>
<evidence type="ECO:0000256" key="2">
    <source>
        <dbReference type="ARBA" id="ARBA00009387"/>
    </source>
</evidence>
<evidence type="ECO:0000313" key="6">
    <source>
        <dbReference type="EMBL" id="GAA0482721.1"/>
    </source>
</evidence>
<keyword evidence="7" id="KW-1185">Reference proteome</keyword>
<reference evidence="6 7" key="1">
    <citation type="journal article" date="2019" name="Int. J. Syst. Evol. Microbiol.">
        <title>The Global Catalogue of Microorganisms (GCM) 10K type strain sequencing project: providing services to taxonomists for standard genome sequencing and annotation.</title>
        <authorList>
            <consortium name="The Broad Institute Genomics Platform"/>
            <consortium name="The Broad Institute Genome Sequencing Center for Infectious Disease"/>
            <person name="Wu L."/>
            <person name="Ma J."/>
        </authorList>
    </citation>
    <scope>NUCLEOTIDE SEQUENCE [LARGE SCALE GENOMIC DNA]</scope>
    <source>
        <strain evidence="6 7">JCM 14162</strain>
    </source>
</reference>
<evidence type="ECO:0000313" key="7">
    <source>
        <dbReference type="Proteomes" id="UP001500713"/>
    </source>
</evidence>
<dbReference type="InterPro" id="IPR008258">
    <property type="entry name" value="Transglycosylase_SLT_dom_1"/>
</dbReference>